<evidence type="ECO:0000256" key="4">
    <source>
        <dbReference type="ARBA" id="ARBA00023163"/>
    </source>
</evidence>
<feature type="domain" description="RNA polymerase sigma-70 region 2" evidence="6">
    <location>
        <begin position="35"/>
        <end position="101"/>
    </location>
</feature>
<dbReference type="InterPro" id="IPR014284">
    <property type="entry name" value="RNA_pol_sigma-70_dom"/>
</dbReference>
<dbReference type="PANTHER" id="PTHR43133">
    <property type="entry name" value="RNA POLYMERASE ECF-TYPE SIGMA FACTO"/>
    <property type="match status" value="1"/>
</dbReference>
<dbReference type="SUPFAM" id="SSF88659">
    <property type="entry name" value="Sigma3 and sigma4 domains of RNA polymerase sigma factors"/>
    <property type="match status" value="1"/>
</dbReference>
<comment type="caution">
    <text evidence="8">The sequence shown here is derived from an EMBL/GenBank/DDBJ whole genome shotgun (WGS) entry which is preliminary data.</text>
</comment>
<dbReference type="EMBL" id="JBHSOH010000012">
    <property type="protein sequence ID" value="MFC5848933.1"/>
    <property type="molecule type" value="Genomic_DNA"/>
</dbReference>
<keyword evidence="2" id="KW-0805">Transcription regulation</keyword>
<protein>
    <submittedName>
        <fullName evidence="8">RNA polymerase sigma factor</fullName>
    </submittedName>
</protein>
<name>A0ABW1DJM6_9DEIO</name>
<dbReference type="InterPro" id="IPR013324">
    <property type="entry name" value="RNA_pol_sigma_r3/r4-like"/>
</dbReference>
<feature type="region of interest" description="Disordered" evidence="5">
    <location>
        <begin position="184"/>
        <end position="204"/>
    </location>
</feature>
<gene>
    <name evidence="8" type="ORF">ACFPQ6_11490</name>
</gene>
<dbReference type="RefSeq" id="WP_380049445.1">
    <property type="nucleotide sequence ID" value="NZ_JBHSOH010000012.1"/>
</dbReference>
<dbReference type="NCBIfam" id="TIGR02937">
    <property type="entry name" value="sigma70-ECF"/>
    <property type="match status" value="1"/>
</dbReference>
<dbReference type="InterPro" id="IPR013249">
    <property type="entry name" value="RNA_pol_sigma70_r4_t2"/>
</dbReference>
<feature type="compositionally biased region" description="Basic and acidic residues" evidence="5">
    <location>
        <begin position="195"/>
        <end position="204"/>
    </location>
</feature>
<evidence type="ECO:0000256" key="1">
    <source>
        <dbReference type="ARBA" id="ARBA00010641"/>
    </source>
</evidence>
<evidence type="ECO:0000259" key="7">
    <source>
        <dbReference type="Pfam" id="PF08281"/>
    </source>
</evidence>
<keyword evidence="4" id="KW-0804">Transcription</keyword>
<sequence>MTDARSAPEPSGPDPTDEVLIARMAQRDEDALAELHRRHARLLYALGQRMLQQRDDVESCVQDAFMNAWKHAARFDPSRARAKTWLVSIAHHRFLQELRDRPATELEIAEWDAPTPAADPTDRLLAGRAVDALAQPQRRLVELAYYRGYSHSELAQLTGLPLGTVKSRLRAALDQMRAALGGRAAPEAPTLCEPQEVKADDPRP</sequence>
<keyword evidence="9" id="KW-1185">Reference proteome</keyword>
<organism evidence="8 9">
    <name type="scientific">Deinococcus petrolearius</name>
    <dbReference type="NCBI Taxonomy" id="1751295"/>
    <lineage>
        <taxon>Bacteria</taxon>
        <taxon>Thermotogati</taxon>
        <taxon>Deinococcota</taxon>
        <taxon>Deinococci</taxon>
        <taxon>Deinococcales</taxon>
        <taxon>Deinococcaceae</taxon>
        <taxon>Deinococcus</taxon>
    </lineage>
</organism>
<dbReference type="Proteomes" id="UP001595979">
    <property type="component" value="Unassembled WGS sequence"/>
</dbReference>
<evidence type="ECO:0000256" key="5">
    <source>
        <dbReference type="SAM" id="MobiDB-lite"/>
    </source>
</evidence>
<dbReference type="Gene3D" id="1.10.10.10">
    <property type="entry name" value="Winged helix-like DNA-binding domain superfamily/Winged helix DNA-binding domain"/>
    <property type="match status" value="1"/>
</dbReference>
<feature type="domain" description="RNA polymerase sigma factor 70 region 4 type 2" evidence="7">
    <location>
        <begin position="127"/>
        <end position="175"/>
    </location>
</feature>
<proteinExistence type="inferred from homology"/>
<keyword evidence="3" id="KW-0731">Sigma factor</keyword>
<evidence type="ECO:0000313" key="9">
    <source>
        <dbReference type="Proteomes" id="UP001595979"/>
    </source>
</evidence>
<dbReference type="SUPFAM" id="SSF88946">
    <property type="entry name" value="Sigma2 domain of RNA polymerase sigma factors"/>
    <property type="match status" value="1"/>
</dbReference>
<dbReference type="InterPro" id="IPR036388">
    <property type="entry name" value="WH-like_DNA-bd_sf"/>
</dbReference>
<dbReference type="CDD" id="cd06171">
    <property type="entry name" value="Sigma70_r4"/>
    <property type="match status" value="1"/>
</dbReference>
<dbReference type="InterPro" id="IPR007627">
    <property type="entry name" value="RNA_pol_sigma70_r2"/>
</dbReference>
<evidence type="ECO:0000256" key="2">
    <source>
        <dbReference type="ARBA" id="ARBA00023015"/>
    </source>
</evidence>
<evidence type="ECO:0000313" key="8">
    <source>
        <dbReference type="EMBL" id="MFC5848933.1"/>
    </source>
</evidence>
<evidence type="ECO:0000256" key="3">
    <source>
        <dbReference type="ARBA" id="ARBA00023082"/>
    </source>
</evidence>
<comment type="similarity">
    <text evidence="1">Belongs to the sigma-70 factor family. ECF subfamily.</text>
</comment>
<reference evidence="9" key="1">
    <citation type="journal article" date="2019" name="Int. J. Syst. Evol. Microbiol.">
        <title>The Global Catalogue of Microorganisms (GCM) 10K type strain sequencing project: providing services to taxonomists for standard genome sequencing and annotation.</title>
        <authorList>
            <consortium name="The Broad Institute Genomics Platform"/>
            <consortium name="The Broad Institute Genome Sequencing Center for Infectious Disease"/>
            <person name="Wu L."/>
            <person name="Ma J."/>
        </authorList>
    </citation>
    <scope>NUCLEOTIDE SEQUENCE [LARGE SCALE GENOMIC DNA]</scope>
    <source>
        <strain evidence="9">CGMCC 1.15053</strain>
    </source>
</reference>
<dbReference type="Pfam" id="PF04542">
    <property type="entry name" value="Sigma70_r2"/>
    <property type="match status" value="1"/>
</dbReference>
<dbReference type="InterPro" id="IPR039425">
    <property type="entry name" value="RNA_pol_sigma-70-like"/>
</dbReference>
<dbReference type="PANTHER" id="PTHR43133:SF62">
    <property type="entry name" value="RNA POLYMERASE SIGMA FACTOR SIGZ"/>
    <property type="match status" value="1"/>
</dbReference>
<accession>A0ABW1DJM6</accession>
<dbReference type="InterPro" id="IPR013325">
    <property type="entry name" value="RNA_pol_sigma_r2"/>
</dbReference>
<dbReference type="Gene3D" id="1.10.1740.10">
    <property type="match status" value="1"/>
</dbReference>
<dbReference type="Pfam" id="PF08281">
    <property type="entry name" value="Sigma70_r4_2"/>
    <property type="match status" value="1"/>
</dbReference>
<evidence type="ECO:0000259" key="6">
    <source>
        <dbReference type="Pfam" id="PF04542"/>
    </source>
</evidence>